<dbReference type="GO" id="GO:0016236">
    <property type="term" value="P:macroautophagy"/>
    <property type="evidence" value="ECO:0007669"/>
    <property type="project" value="UniProtKB-ARBA"/>
</dbReference>
<evidence type="ECO:0000256" key="3">
    <source>
        <dbReference type="ARBA" id="ARBA00022490"/>
    </source>
</evidence>
<dbReference type="AlphaFoldDB" id="A0A6C0L384"/>
<dbReference type="Gene3D" id="3.10.20.90">
    <property type="entry name" value="Phosphatidylinositol 3-kinase Catalytic Subunit, Chain A, domain 1"/>
    <property type="match status" value="1"/>
</dbReference>
<dbReference type="GO" id="GO:0006950">
    <property type="term" value="P:response to stress"/>
    <property type="evidence" value="ECO:0007669"/>
    <property type="project" value="UniProtKB-ARBA"/>
</dbReference>
<evidence type="ECO:0000256" key="1">
    <source>
        <dbReference type="ARBA" id="ARBA00004419"/>
    </source>
</evidence>
<evidence type="ECO:0000256" key="8">
    <source>
        <dbReference type="ARBA" id="ARBA00037868"/>
    </source>
</evidence>
<accession>A0A6C0L384</accession>
<dbReference type="EMBL" id="MN741026">
    <property type="protein sequence ID" value="QHU23184.1"/>
    <property type="molecule type" value="Genomic_DNA"/>
</dbReference>
<evidence type="ECO:0000256" key="4">
    <source>
        <dbReference type="ARBA" id="ARBA00023006"/>
    </source>
</evidence>
<comment type="subcellular location">
    <subcellularLocation>
        <location evidence="1">Cytoplasmic vesicle</location>
        <location evidence="1">Autophagosome</location>
    </subcellularLocation>
    <subcellularLocation>
        <location evidence="8">Endomembrane system</location>
        <topology evidence="8">Lipid-anchor</topology>
    </subcellularLocation>
</comment>
<dbReference type="InterPro" id="IPR004241">
    <property type="entry name" value="Atg8-like"/>
</dbReference>
<dbReference type="PANTHER" id="PTHR10969">
    <property type="entry name" value="MICROTUBULE-ASSOCIATED PROTEINS 1A/1B LIGHT CHAIN 3-RELATED"/>
    <property type="match status" value="1"/>
</dbReference>
<keyword evidence="3" id="KW-0963">Cytoplasm</keyword>
<evidence type="ECO:0000313" key="9">
    <source>
        <dbReference type="EMBL" id="QHU23184.1"/>
    </source>
</evidence>
<comment type="similarity">
    <text evidence="2">Belongs to the ATG8 family.</text>
</comment>
<evidence type="ECO:0000256" key="7">
    <source>
        <dbReference type="ARBA" id="ARBA00023329"/>
    </source>
</evidence>
<evidence type="ECO:0000256" key="5">
    <source>
        <dbReference type="ARBA" id="ARBA00023136"/>
    </source>
</evidence>
<sequence length="115" mass="13598">MKSFKDTTPLEKRIDESQQIINKYPDRIPVIVEKYFKCELPDVDKCKYLVPKDMTMTKFIFVIRKRIQLESTQALFITINNTMVPAQRLIGELYEELKDKDGFLYVTYTSENTFG</sequence>
<reference evidence="9" key="1">
    <citation type="journal article" date="2020" name="Nature">
        <title>Giant virus diversity and host interactions through global metagenomics.</title>
        <authorList>
            <person name="Schulz F."/>
            <person name="Roux S."/>
            <person name="Paez-Espino D."/>
            <person name="Jungbluth S."/>
            <person name="Walsh D.A."/>
            <person name="Denef V.J."/>
            <person name="McMahon K.D."/>
            <person name="Konstantinidis K.T."/>
            <person name="Eloe-Fadrosh E.A."/>
            <person name="Kyrpides N.C."/>
            <person name="Woyke T."/>
        </authorList>
    </citation>
    <scope>NUCLEOTIDE SEQUENCE</scope>
    <source>
        <strain evidence="9">GVMAG-S-ERX555907-94</strain>
    </source>
</reference>
<dbReference type="GO" id="GO:0005776">
    <property type="term" value="C:autophagosome"/>
    <property type="evidence" value="ECO:0007669"/>
    <property type="project" value="UniProtKB-SubCell"/>
</dbReference>
<dbReference type="GO" id="GO:0031410">
    <property type="term" value="C:cytoplasmic vesicle"/>
    <property type="evidence" value="ECO:0007669"/>
    <property type="project" value="UniProtKB-KW"/>
</dbReference>
<name>A0A6C0L384_9ZZZZ</name>
<evidence type="ECO:0000256" key="2">
    <source>
        <dbReference type="ARBA" id="ARBA00007293"/>
    </source>
</evidence>
<evidence type="ECO:0008006" key="10">
    <source>
        <dbReference type="Google" id="ProtNLM"/>
    </source>
</evidence>
<keyword evidence="7" id="KW-0968">Cytoplasmic vesicle</keyword>
<dbReference type="FunFam" id="3.10.20.90:FF:000149">
    <property type="entry name" value="microtubule-associated proteins 1A/1B light chain 3C"/>
    <property type="match status" value="1"/>
</dbReference>
<protein>
    <recommendedName>
        <fullName evidence="10">Autophagy-related protein</fullName>
    </recommendedName>
</protein>
<keyword evidence="6" id="KW-0449">Lipoprotein</keyword>
<keyword evidence="4" id="KW-0072">Autophagy</keyword>
<evidence type="ECO:0000256" key="6">
    <source>
        <dbReference type="ARBA" id="ARBA00023288"/>
    </source>
</evidence>
<dbReference type="InterPro" id="IPR029071">
    <property type="entry name" value="Ubiquitin-like_domsf"/>
</dbReference>
<proteinExistence type="inferred from homology"/>
<dbReference type="Pfam" id="PF02991">
    <property type="entry name" value="ATG8"/>
    <property type="match status" value="1"/>
</dbReference>
<organism evidence="9">
    <name type="scientific">viral metagenome</name>
    <dbReference type="NCBI Taxonomy" id="1070528"/>
    <lineage>
        <taxon>unclassified sequences</taxon>
        <taxon>metagenomes</taxon>
        <taxon>organismal metagenomes</taxon>
    </lineage>
</organism>
<keyword evidence="5" id="KW-0472">Membrane</keyword>
<dbReference type="SUPFAM" id="SSF54236">
    <property type="entry name" value="Ubiquitin-like"/>
    <property type="match status" value="1"/>
</dbReference>
<dbReference type="GO" id="GO:0012505">
    <property type="term" value="C:endomembrane system"/>
    <property type="evidence" value="ECO:0007669"/>
    <property type="project" value="UniProtKB-SubCell"/>
</dbReference>